<dbReference type="EMBL" id="GBEZ01000482">
    <property type="protein sequence ID" value="JAC84407.1"/>
    <property type="molecule type" value="Transcribed_RNA"/>
</dbReference>
<dbReference type="InterPro" id="IPR029146">
    <property type="entry name" value="Ten1_animal_plant"/>
</dbReference>
<reference evidence="1" key="1">
    <citation type="submission" date="2014-05" db="EMBL/GenBank/DDBJ databases">
        <title>The transcriptome of the halophilic microalga Tetraselmis sp. GSL018 isolated from the Great Salt Lake, Utah.</title>
        <authorList>
            <person name="Jinkerson R.E."/>
            <person name="D'Adamo S."/>
            <person name="Posewitz M.C."/>
        </authorList>
    </citation>
    <scope>NUCLEOTIDE SEQUENCE</scope>
    <source>
        <strain evidence="1">GSL018</strain>
    </source>
</reference>
<dbReference type="GO" id="GO:0003697">
    <property type="term" value="F:single-stranded DNA binding"/>
    <property type="evidence" value="ECO:0007669"/>
    <property type="project" value="InterPro"/>
</dbReference>
<sequence length="125" mass="13734">MLECATVVHLEEVLDSPGTYSGKSVRVLGLLKDVDVHAFEATLENHGEVLRIGTEMLLGTFLERGSWYQIIGEVDCSSVEGPVLVARVARNVNGIDPQLFDEALQLRRRFLEQRAPCTSPTHSAG</sequence>
<proteinExistence type="predicted"/>
<accession>A0A061SGW8</accession>
<protein>
    <submittedName>
        <fullName evidence="1">Uncharacterized protein</fullName>
    </submittedName>
</protein>
<dbReference type="InterPro" id="IPR012340">
    <property type="entry name" value="NA-bd_OB-fold"/>
</dbReference>
<dbReference type="Pfam" id="PF15490">
    <property type="entry name" value="Ten1_2"/>
    <property type="match status" value="1"/>
</dbReference>
<dbReference type="AlphaFoldDB" id="A0A061SGW8"/>
<dbReference type="GO" id="GO:1990879">
    <property type="term" value="C:CST complex"/>
    <property type="evidence" value="ECO:0007669"/>
    <property type="project" value="InterPro"/>
</dbReference>
<gene>
    <name evidence="1" type="ORF">TSPGSL018_1050</name>
</gene>
<dbReference type="Gene3D" id="2.40.50.140">
    <property type="entry name" value="Nucleic acid-binding proteins"/>
    <property type="match status" value="1"/>
</dbReference>
<organism evidence="1">
    <name type="scientific">Tetraselmis sp. GSL018</name>
    <dbReference type="NCBI Taxonomy" id="582737"/>
    <lineage>
        <taxon>Eukaryota</taxon>
        <taxon>Viridiplantae</taxon>
        <taxon>Chlorophyta</taxon>
        <taxon>core chlorophytes</taxon>
        <taxon>Chlorodendrophyceae</taxon>
        <taxon>Chlorodendrales</taxon>
        <taxon>Chlorodendraceae</taxon>
        <taxon>Tetraselmis</taxon>
    </lineage>
</organism>
<name>A0A061SGW8_9CHLO</name>
<evidence type="ECO:0000313" key="1">
    <source>
        <dbReference type="EMBL" id="JAC84407.1"/>
    </source>
</evidence>